<dbReference type="RefSeq" id="WP_273948130.1">
    <property type="nucleotide sequence ID" value="NZ_JAQSIP010000001.1"/>
</dbReference>
<evidence type="ECO:0000313" key="2">
    <source>
        <dbReference type="Proteomes" id="UP001528673"/>
    </source>
</evidence>
<reference evidence="1 2" key="1">
    <citation type="submission" date="2023-02" db="EMBL/GenBank/DDBJ databases">
        <title>Bacterial whole genomic sequence of Curvibacter sp. HBC61.</title>
        <authorList>
            <person name="Le V."/>
            <person name="Ko S.-R."/>
            <person name="Ahn C.-Y."/>
            <person name="Oh H.-M."/>
        </authorList>
    </citation>
    <scope>NUCLEOTIDE SEQUENCE [LARGE SCALE GENOMIC DNA]</scope>
    <source>
        <strain evidence="1 2">HBC61</strain>
    </source>
</reference>
<name>A0ABT5MT34_9BURK</name>
<gene>
    <name evidence="1" type="ORF">PSQ40_01270</name>
</gene>
<accession>A0ABT5MT34</accession>
<proteinExistence type="predicted"/>
<dbReference type="EMBL" id="JAQSIP010000001">
    <property type="protein sequence ID" value="MDD0837190.1"/>
    <property type="molecule type" value="Genomic_DNA"/>
</dbReference>
<dbReference type="Proteomes" id="UP001528673">
    <property type="component" value="Unassembled WGS sequence"/>
</dbReference>
<organism evidence="1 2">
    <name type="scientific">Curvibacter cyanobacteriorum</name>
    <dbReference type="NCBI Taxonomy" id="3026422"/>
    <lineage>
        <taxon>Bacteria</taxon>
        <taxon>Pseudomonadati</taxon>
        <taxon>Pseudomonadota</taxon>
        <taxon>Betaproteobacteria</taxon>
        <taxon>Burkholderiales</taxon>
        <taxon>Comamonadaceae</taxon>
        <taxon>Curvibacter</taxon>
    </lineage>
</organism>
<evidence type="ECO:0008006" key="3">
    <source>
        <dbReference type="Google" id="ProtNLM"/>
    </source>
</evidence>
<comment type="caution">
    <text evidence="1">The sequence shown here is derived from an EMBL/GenBank/DDBJ whole genome shotgun (WGS) entry which is preliminary data.</text>
</comment>
<sequence>MHRLRSARFLTRLLLLWFVGAFGVAVSSPWVAPQTLQLVCAANGALKLLPLDDPGAVDGAEPTALAGAAHSLDCPLCISPGLPPVPAPWLPRLASPLAYRLQSIPAARMALLTAAPLPPRGPPTLA</sequence>
<keyword evidence="2" id="KW-1185">Reference proteome</keyword>
<evidence type="ECO:0000313" key="1">
    <source>
        <dbReference type="EMBL" id="MDD0837190.1"/>
    </source>
</evidence>
<protein>
    <recommendedName>
        <fullName evidence="3">DUF2946 domain-containing protein</fullName>
    </recommendedName>
</protein>